<dbReference type="WBParaSite" id="SSLN_0001302301-mRNA-1">
    <property type="protein sequence ID" value="SSLN_0001302301-mRNA-1"/>
    <property type="gene ID" value="SSLN_0001302301"/>
</dbReference>
<name>A0A183T7V2_SCHSO</name>
<accession>A0A183T7V2</accession>
<dbReference type="Proteomes" id="UP000275846">
    <property type="component" value="Unassembled WGS sequence"/>
</dbReference>
<sequence>MPPQNTKTEMARQDPGHGSPGDVRNPQHPRHAEDNATAMERQPGATDQNGNWRATRWTLLLSVKPDSSANVCGKPYSADHHLLLPPDAAKGDLGTTRSRHWHLLDFFLVRRRDKEDVLVTKAIFGAEGWTGHHLVISKMMLRL</sequence>
<gene>
    <name evidence="2" type="ORF">SSLN_LOCUS12550</name>
</gene>
<reference evidence="4" key="1">
    <citation type="submission" date="2016-06" db="UniProtKB">
        <authorList>
            <consortium name="WormBaseParasite"/>
        </authorList>
    </citation>
    <scope>IDENTIFICATION</scope>
</reference>
<evidence type="ECO:0000313" key="3">
    <source>
        <dbReference type="Proteomes" id="UP000275846"/>
    </source>
</evidence>
<feature type="region of interest" description="Disordered" evidence="1">
    <location>
        <begin position="1"/>
        <end position="51"/>
    </location>
</feature>
<evidence type="ECO:0000313" key="4">
    <source>
        <dbReference type="WBParaSite" id="SSLN_0001302301-mRNA-1"/>
    </source>
</evidence>
<keyword evidence="3" id="KW-1185">Reference proteome</keyword>
<organism evidence="4">
    <name type="scientific">Schistocephalus solidus</name>
    <name type="common">Tapeworm</name>
    <dbReference type="NCBI Taxonomy" id="70667"/>
    <lineage>
        <taxon>Eukaryota</taxon>
        <taxon>Metazoa</taxon>
        <taxon>Spiralia</taxon>
        <taxon>Lophotrochozoa</taxon>
        <taxon>Platyhelminthes</taxon>
        <taxon>Cestoda</taxon>
        <taxon>Eucestoda</taxon>
        <taxon>Diphyllobothriidea</taxon>
        <taxon>Diphyllobothriidae</taxon>
        <taxon>Schistocephalus</taxon>
    </lineage>
</organism>
<protein>
    <submittedName>
        <fullName evidence="2 4">Uncharacterized protein</fullName>
    </submittedName>
</protein>
<evidence type="ECO:0000313" key="2">
    <source>
        <dbReference type="EMBL" id="VDL98935.1"/>
    </source>
</evidence>
<reference evidence="2 3" key="2">
    <citation type="submission" date="2018-11" db="EMBL/GenBank/DDBJ databases">
        <authorList>
            <consortium name="Pathogen Informatics"/>
        </authorList>
    </citation>
    <scope>NUCLEOTIDE SEQUENCE [LARGE SCALE GENOMIC DNA]</scope>
    <source>
        <strain evidence="2 3">NST_G2</strain>
    </source>
</reference>
<dbReference type="OrthoDB" id="410381at2759"/>
<dbReference type="EMBL" id="UYSU01037358">
    <property type="protein sequence ID" value="VDL98935.1"/>
    <property type="molecule type" value="Genomic_DNA"/>
</dbReference>
<evidence type="ECO:0000256" key="1">
    <source>
        <dbReference type="SAM" id="MobiDB-lite"/>
    </source>
</evidence>
<proteinExistence type="predicted"/>
<dbReference type="AlphaFoldDB" id="A0A183T7V2"/>